<protein>
    <submittedName>
        <fullName evidence="2">Uncharacterized protein</fullName>
    </submittedName>
</protein>
<dbReference type="AlphaFoldDB" id="A0A4U0WRS8"/>
<accession>A0A4U0WRS8</accession>
<evidence type="ECO:0000256" key="1">
    <source>
        <dbReference type="SAM" id="MobiDB-lite"/>
    </source>
</evidence>
<dbReference type="EMBL" id="NAJQ01000754">
    <property type="protein sequence ID" value="TKA65266.1"/>
    <property type="molecule type" value="Genomic_DNA"/>
</dbReference>
<evidence type="ECO:0000313" key="3">
    <source>
        <dbReference type="Proteomes" id="UP000309340"/>
    </source>
</evidence>
<organism evidence="2 3">
    <name type="scientific">Friedmanniomyces simplex</name>
    <dbReference type="NCBI Taxonomy" id="329884"/>
    <lineage>
        <taxon>Eukaryota</taxon>
        <taxon>Fungi</taxon>
        <taxon>Dikarya</taxon>
        <taxon>Ascomycota</taxon>
        <taxon>Pezizomycotina</taxon>
        <taxon>Dothideomycetes</taxon>
        <taxon>Dothideomycetidae</taxon>
        <taxon>Mycosphaerellales</taxon>
        <taxon>Teratosphaeriaceae</taxon>
        <taxon>Friedmanniomyces</taxon>
    </lineage>
</organism>
<dbReference type="OrthoDB" id="3883437at2759"/>
<evidence type="ECO:0000313" key="2">
    <source>
        <dbReference type="EMBL" id="TKA65266.1"/>
    </source>
</evidence>
<proteinExistence type="predicted"/>
<feature type="region of interest" description="Disordered" evidence="1">
    <location>
        <begin position="144"/>
        <end position="182"/>
    </location>
</feature>
<dbReference type="Proteomes" id="UP000309340">
    <property type="component" value="Unassembled WGS sequence"/>
</dbReference>
<feature type="region of interest" description="Disordered" evidence="1">
    <location>
        <begin position="236"/>
        <end position="289"/>
    </location>
</feature>
<name>A0A4U0WRS8_9PEZI</name>
<comment type="caution">
    <text evidence="2">The sequence shown here is derived from an EMBL/GenBank/DDBJ whole genome shotgun (WGS) entry which is preliminary data.</text>
</comment>
<reference evidence="2 3" key="1">
    <citation type="submission" date="2017-03" db="EMBL/GenBank/DDBJ databases">
        <title>Genomes of endolithic fungi from Antarctica.</title>
        <authorList>
            <person name="Coleine C."/>
            <person name="Masonjones S."/>
            <person name="Stajich J.E."/>
        </authorList>
    </citation>
    <scope>NUCLEOTIDE SEQUENCE [LARGE SCALE GENOMIC DNA]</scope>
    <source>
        <strain evidence="2 3">CCFEE 5184</strain>
    </source>
</reference>
<keyword evidence="3" id="KW-1185">Reference proteome</keyword>
<feature type="compositionally biased region" description="Low complexity" evidence="1">
    <location>
        <begin position="376"/>
        <end position="385"/>
    </location>
</feature>
<feature type="region of interest" description="Disordered" evidence="1">
    <location>
        <begin position="368"/>
        <end position="414"/>
    </location>
</feature>
<gene>
    <name evidence="2" type="ORF">B0A55_10440</name>
</gene>
<feature type="compositionally biased region" description="Polar residues" evidence="1">
    <location>
        <begin position="14"/>
        <end position="31"/>
    </location>
</feature>
<sequence length="490" mass="52495">MRDRRNTFGGSAPETRSAQQTAMPSPSSGETGQRPRSRLQRMRSTIFGGGSSESRVEPAAWPSSRRSTLVGVMLRPQRSLFNLVGRRDAAPGQLHSSEDDHRGYGMAWSDDAESVSTVRPVPRDREFTPRESVELSTTYGSSIYTGDLVTDTESDSDTLRGQQPPLRDTARRGSDDAASTVDASVGLPARTLRRTSDFWRRSVGNLRHTAFLDSLRNVETPGQTADEALELLNGGAGASATAAAERPGVAERDASRRSTVPRGNPSASTAALGRSDVPESDAATVKRRTKLSALSMSNLMSKMGLRGGDKSSAAVENDEAISPKTAAPERDAGVGRAEAFSREYRAIVDVHAAAYGIYQPSVLGDGASRGGGENRNNSAAAKASAELVQKAKGSSSAGPSRASETPAAVGRDSEVEAEVAHLTRMLQAKPDMASSRSRSSTLECEMAFDPQWRPDDPREYSRRHHLSRLYGSEAVDPWELVKTEEEGSGE</sequence>
<feature type="region of interest" description="Disordered" evidence="1">
    <location>
        <begin position="1"/>
        <end position="66"/>
    </location>
</feature>
<feature type="region of interest" description="Disordered" evidence="1">
    <location>
        <begin position="302"/>
        <end position="334"/>
    </location>
</feature>